<keyword evidence="2" id="KW-1185">Reference proteome</keyword>
<dbReference type="OrthoDB" id="116031at2"/>
<dbReference type="AlphaFoldDB" id="A0A1G6U382"/>
<dbReference type="EMBL" id="FNAH01000001">
    <property type="protein sequence ID" value="SDD35862.1"/>
    <property type="molecule type" value="Genomic_DNA"/>
</dbReference>
<dbReference type="SUPFAM" id="SSF50475">
    <property type="entry name" value="FMN-binding split barrel"/>
    <property type="match status" value="1"/>
</dbReference>
<dbReference type="PANTHER" id="PTHR34071:SF2">
    <property type="entry name" value="FLAVIN-NUCLEOTIDE-BINDING PROTEIN"/>
    <property type="match status" value="1"/>
</dbReference>
<dbReference type="PANTHER" id="PTHR34071">
    <property type="entry name" value="5-NITROIMIDAZOLE ANTIBIOTICS RESISTANCE PROTEIN, NIMA-FAMILY-RELATED PROTEIN-RELATED"/>
    <property type="match status" value="1"/>
</dbReference>
<dbReference type="InterPro" id="IPR012349">
    <property type="entry name" value="Split_barrel_FMN-bd"/>
</dbReference>
<dbReference type="Gene3D" id="2.30.110.10">
    <property type="entry name" value="Electron Transport, Fmn-binding Protein, Chain A"/>
    <property type="match status" value="1"/>
</dbReference>
<evidence type="ECO:0000313" key="1">
    <source>
        <dbReference type="EMBL" id="SDD35862.1"/>
    </source>
</evidence>
<name>A0A1G6U382_9RHOB</name>
<dbReference type="Proteomes" id="UP000199344">
    <property type="component" value="Unassembled WGS sequence"/>
</dbReference>
<evidence type="ECO:0008006" key="3">
    <source>
        <dbReference type="Google" id="ProtNLM"/>
    </source>
</evidence>
<dbReference type="STRING" id="591205.SAMN05421538_101449"/>
<dbReference type="Pfam" id="PF12900">
    <property type="entry name" value="Pyridox_ox_2"/>
    <property type="match status" value="1"/>
</dbReference>
<organism evidence="1 2">
    <name type="scientific">Paracoccus isoporae</name>
    <dbReference type="NCBI Taxonomy" id="591205"/>
    <lineage>
        <taxon>Bacteria</taxon>
        <taxon>Pseudomonadati</taxon>
        <taxon>Pseudomonadota</taxon>
        <taxon>Alphaproteobacteria</taxon>
        <taxon>Rhodobacterales</taxon>
        <taxon>Paracoccaceae</taxon>
        <taxon>Paracoccus</taxon>
    </lineage>
</organism>
<accession>A0A1G6U382</accession>
<sequence length="211" mass="22727">MRPAYAKARQPKRASYDEDVIHAILDEALVGHVGFIAHDRPMVIPMAFARIGRVIYLHGASKTRIVGLQGKPLCMEVTRLTGIVAARSGFHHSVNYRSAVVHGTARAASEDEVGPALDAILNHLLPGRSGEVREMSARERKATGVLAMDIEHASAKRRSGPPVDEDADHDLPIWAGIVPITTALGTGISDNHVHEDLSEAASVTAARRKFA</sequence>
<gene>
    <name evidence="1" type="ORF">SAMN05421538_101449</name>
</gene>
<evidence type="ECO:0000313" key="2">
    <source>
        <dbReference type="Proteomes" id="UP000199344"/>
    </source>
</evidence>
<protein>
    <recommendedName>
        <fullName evidence="3">Nitroimidazol reductase NimA, pyridoxamine 5'-phosphate oxidase superfamily</fullName>
    </recommendedName>
</protein>
<reference evidence="1 2" key="1">
    <citation type="submission" date="2016-10" db="EMBL/GenBank/DDBJ databases">
        <authorList>
            <person name="de Groot N.N."/>
        </authorList>
    </citation>
    <scope>NUCLEOTIDE SEQUENCE [LARGE SCALE GENOMIC DNA]</scope>
    <source>
        <strain evidence="1 2">DSM 22220</strain>
    </source>
</reference>
<proteinExistence type="predicted"/>
<dbReference type="RefSeq" id="WP_090520444.1">
    <property type="nucleotide sequence ID" value="NZ_FNAH01000001.1"/>
</dbReference>
<dbReference type="InterPro" id="IPR024747">
    <property type="entry name" value="Pyridox_Oxase-rel"/>
</dbReference>